<evidence type="ECO:0000256" key="3">
    <source>
        <dbReference type="ARBA" id="ARBA00022989"/>
    </source>
</evidence>
<protein>
    <submittedName>
        <fullName evidence="7">MFS transporter</fullName>
    </submittedName>
</protein>
<dbReference type="InterPro" id="IPR011701">
    <property type="entry name" value="MFS"/>
</dbReference>
<keyword evidence="3 5" id="KW-1133">Transmembrane helix</keyword>
<dbReference type="GO" id="GO:0005886">
    <property type="term" value="C:plasma membrane"/>
    <property type="evidence" value="ECO:0007669"/>
    <property type="project" value="UniProtKB-SubCell"/>
</dbReference>
<feature type="transmembrane region" description="Helical" evidence="5">
    <location>
        <begin position="21"/>
        <end position="40"/>
    </location>
</feature>
<reference evidence="7 8" key="1">
    <citation type="submission" date="2018-09" db="EMBL/GenBank/DDBJ databases">
        <title>Glutamicibacter mishrai S5-52T (LMG 29155T = KCTC 39846T).</title>
        <authorList>
            <person name="Das S.K."/>
        </authorList>
    </citation>
    <scope>NUCLEOTIDE SEQUENCE [LARGE SCALE GENOMIC DNA]</scope>
    <source>
        <strain evidence="7 8">S5-52</strain>
    </source>
</reference>
<dbReference type="SUPFAM" id="SSF103473">
    <property type="entry name" value="MFS general substrate transporter"/>
    <property type="match status" value="1"/>
</dbReference>
<dbReference type="InterPro" id="IPR020846">
    <property type="entry name" value="MFS_dom"/>
</dbReference>
<evidence type="ECO:0000259" key="6">
    <source>
        <dbReference type="PROSITE" id="PS50850"/>
    </source>
</evidence>
<dbReference type="Gene3D" id="1.20.1250.20">
    <property type="entry name" value="MFS general substrate transporter like domains"/>
    <property type="match status" value="2"/>
</dbReference>
<dbReference type="PANTHER" id="PTHR23514:SF13">
    <property type="entry name" value="INNER MEMBRANE PROTEIN YBJJ"/>
    <property type="match status" value="1"/>
</dbReference>
<dbReference type="RefSeq" id="WP_061951926.1">
    <property type="nucleotide sequence ID" value="NZ_CP032549.1"/>
</dbReference>
<evidence type="ECO:0000256" key="5">
    <source>
        <dbReference type="SAM" id="Phobius"/>
    </source>
</evidence>
<comment type="subcellular location">
    <subcellularLocation>
        <location evidence="1">Cell membrane</location>
        <topology evidence="1">Multi-pass membrane protein</topology>
    </subcellularLocation>
</comment>
<evidence type="ECO:0000256" key="4">
    <source>
        <dbReference type="ARBA" id="ARBA00023136"/>
    </source>
</evidence>
<feature type="transmembrane region" description="Helical" evidence="5">
    <location>
        <begin position="311"/>
        <end position="333"/>
    </location>
</feature>
<feature type="transmembrane region" description="Helical" evidence="5">
    <location>
        <begin position="81"/>
        <end position="101"/>
    </location>
</feature>
<dbReference type="PANTHER" id="PTHR23514">
    <property type="entry name" value="BYPASS OF STOP CODON PROTEIN 6"/>
    <property type="match status" value="1"/>
</dbReference>
<evidence type="ECO:0000313" key="7">
    <source>
        <dbReference type="EMBL" id="QIV85777.1"/>
    </source>
</evidence>
<feature type="domain" description="Major facilitator superfamily (MFS) profile" evidence="6">
    <location>
        <begin position="219"/>
        <end position="405"/>
    </location>
</feature>
<keyword evidence="4 5" id="KW-0472">Membrane</keyword>
<evidence type="ECO:0000256" key="2">
    <source>
        <dbReference type="ARBA" id="ARBA00022692"/>
    </source>
</evidence>
<feature type="transmembrane region" description="Helical" evidence="5">
    <location>
        <begin position="215"/>
        <end position="234"/>
    </location>
</feature>
<name>A0A6H0SIF3_9MICC</name>
<feature type="transmembrane region" description="Helical" evidence="5">
    <location>
        <begin position="376"/>
        <end position="395"/>
    </location>
</feature>
<sequence length="405" mass="42889">MTQPVAIRARLLPTERTSINLIFFLAGLSFASWAGRLSIIDDVLGFSGLGLGSFLLCMTLGTLIGLTIIPTISKYLPTKRLLCILPLGLALCLPILGVAVSLTQSTWLAYLTLFINGIIFGCLDIMMNVSGARIERQLGRSIMPSLHGFFSLGSLVGAGLATATIAMHVRSIWHFAFISVLIIALAFVAHLGLTEWENENFAERAKEKAQEGSKPAGNLGLLLLLGLMVAGLSFTEGAANDWIAVATVDGHGLEHKEGALMFTLFVGAMTLGRFLGGHLVDRLGHKYTLLFMGTIGLLGVSLFIVGSSPYLIGLGSAMWGLGSSLGFPVGMSIAASRTERLGPKAVSIISAFGYGAMLGGPPLIGFIVDGVGLPQALWICAAILVVSLLLTPRVSRRPRLADRSR</sequence>
<evidence type="ECO:0000256" key="1">
    <source>
        <dbReference type="ARBA" id="ARBA00004651"/>
    </source>
</evidence>
<dbReference type="GO" id="GO:0022857">
    <property type="term" value="F:transmembrane transporter activity"/>
    <property type="evidence" value="ECO:0007669"/>
    <property type="project" value="InterPro"/>
</dbReference>
<feature type="transmembrane region" description="Helical" evidence="5">
    <location>
        <begin position="46"/>
        <end position="69"/>
    </location>
</feature>
<dbReference type="CDD" id="cd17393">
    <property type="entry name" value="MFS_MosC_like"/>
    <property type="match status" value="1"/>
</dbReference>
<keyword evidence="8" id="KW-1185">Reference proteome</keyword>
<dbReference type="InterPro" id="IPR036259">
    <property type="entry name" value="MFS_trans_sf"/>
</dbReference>
<dbReference type="Pfam" id="PF07690">
    <property type="entry name" value="MFS_1"/>
    <property type="match status" value="1"/>
</dbReference>
<feature type="transmembrane region" description="Helical" evidence="5">
    <location>
        <begin position="172"/>
        <end position="194"/>
    </location>
</feature>
<feature type="transmembrane region" description="Helical" evidence="5">
    <location>
        <begin position="345"/>
        <end position="364"/>
    </location>
</feature>
<proteinExistence type="predicted"/>
<feature type="transmembrane region" description="Helical" evidence="5">
    <location>
        <begin position="287"/>
        <end position="305"/>
    </location>
</feature>
<gene>
    <name evidence="7" type="ORF">D3791_00760</name>
</gene>
<dbReference type="PROSITE" id="PS50850">
    <property type="entry name" value="MFS"/>
    <property type="match status" value="1"/>
</dbReference>
<feature type="transmembrane region" description="Helical" evidence="5">
    <location>
        <begin position="107"/>
        <end position="126"/>
    </location>
</feature>
<evidence type="ECO:0000313" key="8">
    <source>
        <dbReference type="Proteomes" id="UP000502331"/>
    </source>
</evidence>
<dbReference type="Proteomes" id="UP000502331">
    <property type="component" value="Chromosome"/>
</dbReference>
<dbReference type="EMBL" id="CP032549">
    <property type="protein sequence ID" value="QIV85777.1"/>
    <property type="molecule type" value="Genomic_DNA"/>
</dbReference>
<keyword evidence="2 5" id="KW-0812">Transmembrane</keyword>
<dbReference type="InterPro" id="IPR051788">
    <property type="entry name" value="MFS_Transporter"/>
</dbReference>
<dbReference type="AlphaFoldDB" id="A0A6H0SIF3"/>
<feature type="transmembrane region" description="Helical" evidence="5">
    <location>
        <begin position="146"/>
        <end position="166"/>
    </location>
</feature>
<organism evidence="7 8">
    <name type="scientific">Glutamicibacter mishrai</name>
    <dbReference type="NCBI Taxonomy" id="1775880"/>
    <lineage>
        <taxon>Bacteria</taxon>
        <taxon>Bacillati</taxon>
        <taxon>Actinomycetota</taxon>
        <taxon>Actinomycetes</taxon>
        <taxon>Micrococcales</taxon>
        <taxon>Micrococcaceae</taxon>
        <taxon>Glutamicibacter</taxon>
    </lineage>
</organism>
<feature type="transmembrane region" description="Helical" evidence="5">
    <location>
        <begin position="258"/>
        <end position="275"/>
    </location>
</feature>
<accession>A0A6H0SIF3</accession>